<organism evidence="2">
    <name type="scientific">marine sediment metagenome</name>
    <dbReference type="NCBI Taxonomy" id="412755"/>
    <lineage>
        <taxon>unclassified sequences</taxon>
        <taxon>metagenomes</taxon>
        <taxon>ecological metagenomes</taxon>
    </lineage>
</organism>
<feature type="coiled-coil region" evidence="1">
    <location>
        <begin position="88"/>
        <end position="179"/>
    </location>
</feature>
<gene>
    <name evidence="2" type="ORF">S06H3_17810</name>
</gene>
<proteinExistence type="predicted"/>
<protein>
    <submittedName>
        <fullName evidence="2">Uncharacterized protein</fullName>
    </submittedName>
</protein>
<evidence type="ECO:0000256" key="1">
    <source>
        <dbReference type="SAM" id="Coils"/>
    </source>
</evidence>
<comment type="caution">
    <text evidence="2">The sequence shown here is derived from an EMBL/GenBank/DDBJ whole genome shotgun (WGS) entry which is preliminary data.</text>
</comment>
<reference evidence="2" key="1">
    <citation type="journal article" date="2014" name="Front. Microbiol.">
        <title>High frequency of phylogenetically diverse reductive dehalogenase-homologous genes in deep subseafloor sedimentary metagenomes.</title>
        <authorList>
            <person name="Kawai M."/>
            <person name="Futagami T."/>
            <person name="Toyoda A."/>
            <person name="Takaki Y."/>
            <person name="Nishi S."/>
            <person name="Hori S."/>
            <person name="Arai W."/>
            <person name="Tsubouchi T."/>
            <person name="Morono Y."/>
            <person name="Uchiyama I."/>
            <person name="Ito T."/>
            <person name="Fujiyama A."/>
            <person name="Inagaki F."/>
            <person name="Takami H."/>
        </authorList>
    </citation>
    <scope>NUCLEOTIDE SEQUENCE</scope>
    <source>
        <strain evidence="2">Expedition CK06-06</strain>
    </source>
</reference>
<feature type="coiled-coil region" evidence="1">
    <location>
        <begin position="218"/>
        <end position="252"/>
    </location>
</feature>
<name>X1KSW9_9ZZZZ</name>
<dbReference type="AlphaFoldDB" id="X1KSW9"/>
<accession>X1KSW9</accession>
<sequence>ALQDLVARLAMQLQEEADARIDEIRAMGGEKERQSAATIAELQSTVTTLNHQVSRLETESFHERTAKTALQETLQQETLARHTADQQVIDLRERLAENESHRQSLEEKHQHAREALEHYRQSVKEQRDQDQRRHEQQVQQLQAEMRQLQQGIIVKQDEVTRLNQEAARLVGDLSHAQKQVYDQQSQQHQLTQKIEALQAIEQQYKVLEVHVSEKNTHAETLREQLALATSKADHLTDRNREMELALATMQAKLDAQQGFTNELRAYLDAREHPANSSPQ</sequence>
<keyword evidence="1" id="KW-0175">Coiled coil</keyword>
<evidence type="ECO:0000313" key="2">
    <source>
        <dbReference type="EMBL" id="GAI10177.1"/>
    </source>
</evidence>
<dbReference type="EMBL" id="BARV01008939">
    <property type="protein sequence ID" value="GAI10177.1"/>
    <property type="molecule type" value="Genomic_DNA"/>
</dbReference>
<feature type="non-terminal residue" evidence="2">
    <location>
        <position position="1"/>
    </location>
</feature>